<dbReference type="InterPro" id="IPR029061">
    <property type="entry name" value="THDP-binding"/>
</dbReference>
<dbReference type="Gene3D" id="3.40.50.970">
    <property type="match status" value="1"/>
</dbReference>
<evidence type="ECO:0000313" key="2">
    <source>
        <dbReference type="EMBL" id="OGG14345.1"/>
    </source>
</evidence>
<dbReference type="PANTHER" id="PTHR47514">
    <property type="entry name" value="TRANSKETOLASE N-TERMINAL SECTION-RELATED"/>
    <property type="match status" value="1"/>
</dbReference>
<comment type="caution">
    <text evidence="2">The sequence shown here is derived from an EMBL/GenBank/DDBJ whole genome shotgun (WGS) entry which is preliminary data.</text>
</comment>
<dbReference type="InterPro" id="IPR005474">
    <property type="entry name" value="Transketolase_N"/>
</dbReference>
<dbReference type="EMBL" id="MFJE01000021">
    <property type="protein sequence ID" value="OGG14345.1"/>
    <property type="molecule type" value="Genomic_DNA"/>
</dbReference>
<feature type="domain" description="Transketolase N-terminal" evidence="1">
    <location>
        <begin position="8"/>
        <end position="275"/>
    </location>
</feature>
<name>A0A1F5ZPS5_9BACT</name>
<sequence length="283" mass="31744">MDKRSKDLRKRILDTVNAVRRGHVGSAFSSIDIVRVLYDEFLRFDAKKPQWEERDRFVFSKGHGCLSLYTMLADKGFFGQEELKTFCKFGSKFGGHPQYGKVPGVEASTGSLGHGLSLSVGMALALAARNSKFPASPAGRQIPNSKSPRVFVLLSDGECNEGSTWEAALSASKHKLDNLLILVDYNKMQSYGNTYNVLDLEPFRAKWEGFGFRVTEVNGHDAKALTSTIKKVLSKKKSMQIIICHTVKGKGVPFIQQNPSWHHKHAIINEEMERLYEELKVYA</sequence>
<gene>
    <name evidence="2" type="ORF">A2773_03460</name>
</gene>
<protein>
    <submittedName>
        <fullName evidence="2">Transketolase</fullName>
    </submittedName>
</protein>
<reference evidence="2 3" key="1">
    <citation type="journal article" date="2016" name="Nat. Commun.">
        <title>Thousands of microbial genomes shed light on interconnected biogeochemical processes in an aquifer system.</title>
        <authorList>
            <person name="Anantharaman K."/>
            <person name="Brown C.T."/>
            <person name="Hug L.A."/>
            <person name="Sharon I."/>
            <person name="Castelle C.J."/>
            <person name="Probst A.J."/>
            <person name="Thomas B.C."/>
            <person name="Singh A."/>
            <person name="Wilkins M.J."/>
            <person name="Karaoz U."/>
            <person name="Brodie E.L."/>
            <person name="Williams K.H."/>
            <person name="Hubbard S.S."/>
            <person name="Banfield J.F."/>
        </authorList>
    </citation>
    <scope>NUCLEOTIDE SEQUENCE [LARGE SCALE GENOMIC DNA]</scope>
</reference>
<evidence type="ECO:0000259" key="1">
    <source>
        <dbReference type="Pfam" id="PF00456"/>
    </source>
</evidence>
<proteinExistence type="predicted"/>
<evidence type="ECO:0000313" key="3">
    <source>
        <dbReference type="Proteomes" id="UP000177383"/>
    </source>
</evidence>
<dbReference type="STRING" id="1798375.A2773_03460"/>
<dbReference type="PANTHER" id="PTHR47514:SF2">
    <property type="entry name" value="TRANSKETOLASE"/>
    <property type="match status" value="1"/>
</dbReference>
<dbReference type="SUPFAM" id="SSF52518">
    <property type="entry name" value="Thiamin diphosphate-binding fold (THDP-binding)"/>
    <property type="match status" value="1"/>
</dbReference>
<dbReference type="Pfam" id="PF00456">
    <property type="entry name" value="Transketolase_N"/>
    <property type="match status" value="1"/>
</dbReference>
<dbReference type="AlphaFoldDB" id="A0A1F5ZPS5"/>
<dbReference type="CDD" id="cd02012">
    <property type="entry name" value="TPP_TK"/>
    <property type="match status" value="1"/>
</dbReference>
<organism evidence="2 3">
    <name type="scientific">Candidatus Gottesmanbacteria bacterium RIFCSPHIGHO2_01_FULL_39_10</name>
    <dbReference type="NCBI Taxonomy" id="1798375"/>
    <lineage>
        <taxon>Bacteria</taxon>
        <taxon>Candidatus Gottesmaniibacteriota</taxon>
    </lineage>
</organism>
<dbReference type="Proteomes" id="UP000177383">
    <property type="component" value="Unassembled WGS sequence"/>
</dbReference>
<accession>A0A1F5ZPS5</accession>